<evidence type="ECO:0000259" key="2">
    <source>
        <dbReference type="PROSITE" id="PS50209"/>
    </source>
</evidence>
<gene>
    <name evidence="4" type="ORF">CRENBAI_019187</name>
</gene>
<organism evidence="4 5">
    <name type="scientific">Crenichthys baileyi</name>
    <name type="common">White River springfish</name>
    <dbReference type="NCBI Taxonomy" id="28760"/>
    <lineage>
        <taxon>Eukaryota</taxon>
        <taxon>Metazoa</taxon>
        <taxon>Chordata</taxon>
        <taxon>Craniata</taxon>
        <taxon>Vertebrata</taxon>
        <taxon>Euteleostomi</taxon>
        <taxon>Actinopterygii</taxon>
        <taxon>Neopterygii</taxon>
        <taxon>Teleostei</taxon>
        <taxon>Neoteleostei</taxon>
        <taxon>Acanthomorphata</taxon>
        <taxon>Ovalentaria</taxon>
        <taxon>Atherinomorphae</taxon>
        <taxon>Cyprinodontiformes</taxon>
        <taxon>Goodeidae</taxon>
        <taxon>Crenichthys</taxon>
    </lineage>
</organism>
<feature type="domain" description="Pyrin" evidence="3">
    <location>
        <begin position="558"/>
        <end position="611"/>
    </location>
</feature>
<feature type="domain" description="CARD" evidence="2">
    <location>
        <begin position="644"/>
        <end position="736"/>
    </location>
</feature>
<feature type="compositionally biased region" description="Polar residues" evidence="1">
    <location>
        <begin position="14"/>
        <end position="25"/>
    </location>
</feature>
<feature type="region of interest" description="Disordered" evidence="1">
    <location>
        <begin position="1"/>
        <end position="43"/>
    </location>
</feature>
<evidence type="ECO:0000313" key="5">
    <source>
        <dbReference type="Proteomes" id="UP001311232"/>
    </source>
</evidence>
<comment type="caution">
    <text evidence="4">The sequence shown here is derived from an EMBL/GenBank/DDBJ whole genome shotgun (WGS) entry which is preliminary data.</text>
</comment>
<dbReference type="Proteomes" id="UP001311232">
    <property type="component" value="Unassembled WGS sequence"/>
</dbReference>
<evidence type="ECO:0000259" key="3">
    <source>
        <dbReference type="PROSITE" id="PS50824"/>
    </source>
</evidence>
<protein>
    <recommendedName>
        <fullName evidence="6">CARD domain-containing protein</fullName>
    </recommendedName>
</protein>
<feature type="region of interest" description="Disordered" evidence="1">
    <location>
        <begin position="59"/>
        <end position="85"/>
    </location>
</feature>
<feature type="compositionally biased region" description="Low complexity" evidence="1">
    <location>
        <begin position="727"/>
        <end position="738"/>
    </location>
</feature>
<sequence length="1163" mass="133106">MDHCEDTEKKTQRKAQSNKQTSTKPSAEPVPSKEPSNRSSTCPTWCCPFQRTEVHEPEHVQPLGPVPGPQSESKTEAKPANKGSFLRSIRTQFPVSMACVVKRISTEYPEEFWDLVCPPGDKDAESKLWLKTSLENLNNQELKYFHWFLRTGNQTKYGFKPIRKSRLQHADRLDTIDLMFQMYPKDFKKEVLSWVVNNLDHVDDRDLKYFHWFLKTADKSKDGFKPIKNSDLEDADRLDTAHLMVQTYTTNSKEVTQMILNKIKRNKGKVIPEAEEQMKPSSPAAAEEKELSKVLDHFVQKAPKETLARLSQALVADGVLKETILEKNHTRMNRASCLADTVMDKGPDAFKKMIHHLQVIDVSLSTKLGLFSGPFAPQGHSLQEPQSKQESERGSVCKPAIQQLLTTINSAFQSSALRSALNSWKSGISSARSGMLSLSHVSVKQRTADLRRPVEEQEESWSQICPEGDNDADLKQWLKDSLEDLNSKELKYFHWFLHTADKSKDGFKPIKKSRLEHADRLDTVDLMFQVYTTNSRGVAEKIFKKINKNKGQNFSYWLLDTLEDLDDRELKYFHWFLHTADKSKDGFKPIKKSKLENADRLDTVDLMVQMYATNTKEVTEKIVEKIRNNKDKVTPEEQKTLSSPTAAQEKLLTRMLNDFVEKVPKDTFTQLMEALISANTLKASEKEKILQNHTRVNMASCFIDIVMEKGTDASKVVITSLQTIDPELSSELSSPSSPGHKSHKDRSAGKKSKRMSKEQEECWRQICPLGDKDADLKRWLKKTLEELKTKELRYFQWYLRTADESKDGFKPIKRFRLTHADRLDTLDLLVNLYPAKTKEVTEKVLEKISSNTAQHLVLEAFDEMGDEDLKYCQMILQSTDKFMGSITPTRKAPTEDGEEVDAVNLMMQMYNLENREELQKALNKIQERTEDLSEAGDEDNPPSPAALGEKKMKNMLLDFIKKVSSETLEQLLKDLVADKVLTASEGKSVVEQNHTRVNKASCLVEILKEKGSETCQKVSPYILEIISCCPDWLLVRTQKYVSSSSYLDLHRHGIIISHPISPLVECPVLMSLTTKLDETPWIFSPHKDKSPKLTKNRPAVKSLHETRDGGCDQIQGLHPSKDLVYVDWDRPVVRLGLSEIDLEFRVRIQLFRQLDDPENNLEW</sequence>
<dbReference type="InterPro" id="IPR002398">
    <property type="entry name" value="Pept_C14"/>
</dbReference>
<dbReference type="GO" id="GO:0072559">
    <property type="term" value="C:NLRP3 inflammasome complex"/>
    <property type="evidence" value="ECO:0007669"/>
    <property type="project" value="TreeGrafter"/>
</dbReference>
<evidence type="ECO:0008006" key="6">
    <source>
        <dbReference type="Google" id="ProtNLM"/>
    </source>
</evidence>
<feature type="region of interest" description="Disordered" evidence="1">
    <location>
        <begin position="925"/>
        <end position="948"/>
    </location>
</feature>
<dbReference type="GO" id="GO:0097169">
    <property type="term" value="C:AIM2 inflammasome complex"/>
    <property type="evidence" value="ECO:0007669"/>
    <property type="project" value="TreeGrafter"/>
</dbReference>
<feature type="compositionally biased region" description="Basic residues" evidence="1">
    <location>
        <begin position="740"/>
        <end position="754"/>
    </location>
</feature>
<dbReference type="PROSITE" id="PS50209">
    <property type="entry name" value="CARD"/>
    <property type="match status" value="2"/>
</dbReference>
<dbReference type="SUPFAM" id="SSF47986">
    <property type="entry name" value="DEATH domain"/>
    <property type="match status" value="8"/>
</dbReference>
<feature type="domain" description="Pyrin" evidence="3">
    <location>
        <begin position="478"/>
        <end position="531"/>
    </location>
</feature>
<dbReference type="AlphaFoldDB" id="A0AAV9REU7"/>
<dbReference type="GO" id="GO:0050727">
    <property type="term" value="P:regulation of inflammatory response"/>
    <property type="evidence" value="ECO:0007669"/>
    <property type="project" value="TreeGrafter"/>
</dbReference>
<feature type="compositionally biased region" description="Basic and acidic residues" evidence="1">
    <location>
        <begin position="1"/>
        <end position="10"/>
    </location>
</feature>
<keyword evidence="5" id="KW-1185">Reference proteome</keyword>
<dbReference type="GO" id="GO:0072557">
    <property type="term" value="C:IPAF inflammasome complex"/>
    <property type="evidence" value="ECO:0007669"/>
    <property type="project" value="TreeGrafter"/>
</dbReference>
<dbReference type="GO" id="GO:0004197">
    <property type="term" value="F:cysteine-type endopeptidase activity"/>
    <property type="evidence" value="ECO:0007669"/>
    <property type="project" value="InterPro"/>
</dbReference>
<feature type="domain" description="CARD" evidence="2">
    <location>
        <begin position="952"/>
        <end position="1016"/>
    </location>
</feature>
<feature type="region of interest" description="Disordered" evidence="1">
    <location>
        <begin position="727"/>
        <end position="757"/>
    </location>
</feature>
<dbReference type="Gene3D" id="1.10.533.10">
    <property type="entry name" value="Death Domain, Fas"/>
    <property type="match status" value="9"/>
</dbReference>
<accession>A0AAV9REU7</accession>
<feature type="domain" description="Pyrin" evidence="3">
    <location>
        <begin position="130"/>
        <end position="220"/>
    </location>
</feature>
<dbReference type="GO" id="GO:0042981">
    <property type="term" value="P:regulation of apoptotic process"/>
    <property type="evidence" value="ECO:0007669"/>
    <property type="project" value="InterPro"/>
</dbReference>
<dbReference type="Pfam" id="PF00619">
    <property type="entry name" value="CARD"/>
    <property type="match status" value="2"/>
</dbReference>
<dbReference type="Pfam" id="PF02758">
    <property type="entry name" value="PYRIN"/>
    <property type="match status" value="5"/>
</dbReference>
<evidence type="ECO:0000313" key="4">
    <source>
        <dbReference type="EMBL" id="KAK5607513.1"/>
    </source>
</evidence>
<dbReference type="PANTHER" id="PTHR47901">
    <property type="entry name" value="CASPASE RECRUITMENT DOMAIN-CONTAINING PROTEIN 18"/>
    <property type="match status" value="1"/>
</dbReference>
<proteinExistence type="predicted"/>
<name>A0AAV9REU7_9TELE</name>
<evidence type="ECO:0000256" key="1">
    <source>
        <dbReference type="SAM" id="MobiDB-lite"/>
    </source>
</evidence>
<dbReference type="SMART" id="SM01289">
    <property type="entry name" value="PYRIN"/>
    <property type="match status" value="4"/>
</dbReference>
<reference evidence="4 5" key="1">
    <citation type="submission" date="2021-06" db="EMBL/GenBank/DDBJ databases">
        <authorList>
            <person name="Palmer J.M."/>
        </authorList>
    </citation>
    <scope>NUCLEOTIDE SEQUENCE [LARGE SCALE GENOMIC DNA]</scope>
    <source>
        <strain evidence="4 5">MEX-2019</strain>
        <tissue evidence="4">Muscle</tissue>
    </source>
</reference>
<dbReference type="GO" id="GO:0006508">
    <property type="term" value="P:proteolysis"/>
    <property type="evidence" value="ECO:0007669"/>
    <property type="project" value="InterPro"/>
</dbReference>
<dbReference type="InterPro" id="IPR001315">
    <property type="entry name" value="CARD"/>
</dbReference>
<dbReference type="PROSITE" id="PS50824">
    <property type="entry name" value="DAPIN"/>
    <property type="match status" value="3"/>
</dbReference>
<dbReference type="PANTHER" id="PTHR47901:SF3">
    <property type="entry name" value="CASPASE-1"/>
    <property type="match status" value="1"/>
</dbReference>
<dbReference type="InterPro" id="IPR011029">
    <property type="entry name" value="DEATH-like_dom_sf"/>
</dbReference>
<dbReference type="InterPro" id="IPR004020">
    <property type="entry name" value="DAPIN"/>
</dbReference>
<dbReference type="EMBL" id="JAHHUM010002022">
    <property type="protein sequence ID" value="KAK5607513.1"/>
    <property type="molecule type" value="Genomic_DNA"/>
</dbReference>